<sequence length="93" mass="9947">MLSTKPTAAKLFSAGPKMLSTKPTAANLFSAGPRCPVTTEPIRSLIEVTNPMSASILDTHFKTAIEAYVTCKPRPNGHKVSPIPELLPCLRSV</sequence>
<gene>
    <name evidence="1" type="ORF">DSO57_1037334</name>
</gene>
<keyword evidence="2" id="KW-1185">Reference proteome</keyword>
<protein>
    <submittedName>
        <fullName evidence="1">Uncharacterized protein</fullName>
    </submittedName>
</protein>
<accession>A0ACC2RPZ3</accession>
<organism evidence="1 2">
    <name type="scientific">Entomophthora muscae</name>
    <dbReference type="NCBI Taxonomy" id="34485"/>
    <lineage>
        <taxon>Eukaryota</taxon>
        <taxon>Fungi</taxon>
        <taxon>Fungi incertae sedis</taxon>
        <taxon>Zoopagomycota</taxon>
        <taxon>Entomophthoromycotina</taxon>
        <taxon>Entomophthoromycetes</taxon>
        <taxon>Entomophthorales</taxon>
        <taxon>Entomophthoraceae</taxon>
        <taxon>Entomophthora</taxon>
    </lineage>
</organism>
<name>A0ACC2RPZ3_9FUNG</name>
<dbReference type="Proteomes" id="UP001165960">
    <property type="component" value="Unassembled WGS sequence"/>
</dbReference>
<reference evidence="1" key="1">
    <citation type="submission" date="2022-04" db="EMBL/GenBank/DDBJ databases">
        <title>Genome of the entomopathogenic fungus Entomophthora muscae.</title>
        <authorList>
            <person name="Elya C."/>
            <person name="Lovett B.R."/>
            <person name="Lee E."/>
            <person name="Macias A.M."/>
            <person name="Hajek A.E."/>
            <person name="De Bivort B.L."/>
            <person name="Kasson M.T."/>
            <person name="De Fine Licht H.H."/>
            <person name="Stajich J.E."/>
        </authorList>
    </citation>
    <scope>NUCLEOTIDE SEQUENCE</scope>
    <source>
        <strain evidence="1">Berkeley</strain>
    </source>
</reference>
<comment type="caution">
    <text evidence="1">The sequence shown here is derived from an EMBL/GenBank/DDBJ whole genome shotgun (WGS) entry which is preliminary data.</text>
</comment>
<evidence type="ECO:0000313" key="2">
    <source>
        <dbReference type="Proteomes" id="UP001165960"/>
    </source>
</evidence>
<proteinExistence type="predicted"/>
<evidence type="ECO:0000313" key="1">
    <source>
        <dbReference type="EMBL" id="KAJ9052121.1"/>
    </source>
</evidence>
<dbReference type="EMBL" id="QTSX02006785">
    <property type="protein sequence ID" value="KAJ9052121.1"/>
    <property type="molecule type" value="Genomic_DNA"/>
</dbReference>